<dbReference type="EMBL" id="JAGSXH010000013">
    <property type="protein sequence ID" value="MBS2962577.1"/>
    <property type="molecule type" value="Genomic_DNA"/>
</dbReference>
<gene>
    <name evidence="2" type="ORF">KGA66_05930</name>
</gene>
<keyword evidence="1" id="KW-0812">Transmembrane</keyword>
<protein>
    <submittedName>
        <fullName evidence="2">Uncharacterized protein</fullName>
    </submittedName>
</protein>
<feature type="transmembrane region" description="Helical" evidence="1">
    <location>
        <begin position="158"/>
        <end position="177"/>
    </location>
</feature>
<evidence type="ECO:0000313" key="3">
    <source>
        <dbReference type="Proteomes" id="UP000677913"/>
    </source>
</evidence>
<keyword evidence="1" id="KW-1133">Transmembrane helix</keyword>
<dbReference type="RefSeq" id="WP_211465392.1">
    <property type="nucleotide sequence ID" value="NZ_JAGSXH010000013.1"/>
</dbReference>
<feature type="transmembrane region" description="Helical" evidence="1">
    <location>
        <begin position="128"/>
        <end position="146"/>
    </location>
</feature>
<accession>A0A8J7WLZ5</accession>
<comment type="caution">
    <text evidence="2">The sequence shown here is derived from an EMBL/GenBank/DDBJ whole genome shotgun (WGS) entry which is preliminary data.</text>
</comment>
<evidence type="ECO:0000313" key="2">
    <source>
        <dbReference type="EMBL" id="MBS2962577.1"/>
    </source>
</evidence>
<organism evidence="2 3">
    <name type="scientific">Actinocrinis puniceicyclus</name>
    <dbReference type="NCBI Taxonomy" id="977794"/>
    <lineage>
        <taxon>Bacteria</taxon>
        <taxon>Bacillati</taxon>
        <taxon>Actinomycetota</taxon>
        <taxon>Actinomycetes</taxon>
        <taxon>Catenulisporales</taxon>
        <taxon>Actinospicaceae</taxon>
        <taxon>Actinocrinis</taxon>
    </lineage>
</organism>
<dbReference type="AlphaFoldDB" id="A0A8J7WLZ5"/>
<sequence length="204" mass="22227">MAAWARGSTNWWSPHPVELDPMYARYRSRLSRANLARYLATQPALDARVFAGGAGACLSFRNTNIGTYPMHAGYTPESQECRSCLLQDTAHALKWNGFSGVLVYWLACFAAAGWPIARSVPGGRRRAFGLVGLALIGCTVVQYTTAVYGEGDEVTKHLSPALFAAALAPVWLVAGAFQQRRARPVVVAPRRASSLLWRTTASLR</sequence>
<feature type="transmembrane region" description="Helical" evidence="1">
    <location>
        <begin position="95"/>
        <end position="116"/>
    </location>
</feature>
<evidence type="ECO:0000256" key="1">
    <source>
        <dbReference type="SAM" id="Phobius"/>
    </source>
</evidence>
<keyword evidence="1" id="KW-0472">Membrane</keyword>
<keyword evidence="3" id="KW-1185">Reference proteome</keyword>
<proteinExistence type="predicted"/>
<name>A0A8J7WLZ5_9ACTN</name>
<reference evidence="2" key="1">
    <citation type="submission" date="2021-04" db="EMBL/GenBank/DDBJ databases">
        <title>Genome based classification of Actinospica acidithermotolerans sp. nov., an actinobacterium isolated from an Indonesian hot spring.</title>
        <authorList>
            <person name="Kusuma A.B."/>
            <person name="Putra K.E."/>
            <person name="Nafisah S."/>
            <person name="Loh J."/>
            <person name="Nouioui I."/>
            <person name="Goodfellow M."/>
        </authorList>
    </citation>
    <scope>NUCLEOTIDE SEQUENCE</scope>
    <source>
        <strain evidence="2">DSM 45618</strain>
    </source>
</reference>
<dbReference type="Proteomes" id="UP000677913">
    <property type="component" value="Unassembled WGS sequence"/>
</dbReference>